<dbReference type="EMBL" id="JBHVBU010000021">
    <property type="protein sequence ID" value="MFE7963478.1"/>
    <property type="molecule type" value="Genomic_DNA"/>
</dbReference>
<reference evidence="1 2" key="1">
    <citation type="submission" date="2024-09" db="EMBL/GenBank/DDBJ databases">
        <title>The Natural Products Discovery Center: Release of the First 8490 Sequenced Strains for Exploring Actinobacteria Biosynthetic Diversity.</title>
        <authorList>
            <person name="Kalkreuter E."/>
            <person name="Kautsar S.A."/>
            <person name="Yang D."/>
            <person name="Bader C.D."/>
            <person name="Teijaro C.N."/>
            <person name="Fluegel L."/>
            <person name="Davis C.M."/>
            <person name="Simpson J.R."/>
            <person name="Lauterbach L."/>
            <person name="Steele A.D."/>
            <person name="Gui C."/>
            <person name="Meng S."/>
            <person name="Li G."/>
            <person name="Viehrig K."/>
            <person name="Ye F."/>
            <person name="Su P."/>
            <person name="Kiefer A.F."/>
            <person name="Nichols A."/>
            <person name="Cepeda A.J."/>
            <person name="Yan W."/>
            <person name="Fan B."/>
            <person name="Jiang Y."/>
            <person name="Adhikari A."/>
            <person name="Zheng C.-J."/>
            <person name="Schuster L."/>
            <person name="Cowan T.M."/>
            <person name="Smanski M.J."/>
            <person name="Chevrette M.G."/>
            <person name="De Carvalho L.P.S."/>
            <person name="Shen B."/>
        </authorList>
    </citation>
    <scope>NUCLEOTIDE SEQUENCE [LARGE SCALE GENOMIC DNA]</scope>
    <source>
        <strain evidence="1 2">NPDC057399</strain>
    </source>
</reference>
<dbReference type="RefSeq" id="WP_381726278.1">
    <property type="nucleotide sequence ID" value="NZ_JBHVBU010000021.1"/>
</dbReference>
<keyword evidence="2" id="KW-1185">Reference proteome</keyword>
<evidence type="ECO:0000313" key="1">
    <source>
        <dbReference type="EMBL" id="MFE7963478.1"/>
    </source>
</evidence>
<gene>
    <name evidence="1" type="ORF">ACFU0X_10550</name>
</gene>
<organism evidence="1 2">
    <name type="scientific">Streptomyces cellulosae</name>
    <dbReference type="NCBI Taxonomy" id="1968"/>
    <lineage>
        <taxon>Bacteria</taxon>
        <taxon>Bacillati</taxon>
        <taxon>Actinomycetota</taxon>
        <taxon>Actinomycetes</taxon>
        <taxon>Kitasatosporales</taxon>
        <taxon>Streptomycetaceae</taxon>
        <taxon>Streptomyces</taxon>
    </lineage>
</organism>
<comment type="caution">
    <text evidence="1">The sequence shown here is derived from an EMBL/GenBank/DDBJ whole genome shotgun (WGS) entry which is preliminary data.</text>
</comment>
<protein>
    <recommendedName>
        <fullName evidence="3">HNH endonuclease</fullName>
    </recommendedName>
</protein>
<evidence type="ECO:0008006" key="3">
    <source>
        <dbReference type="Google" id="ProtNLM"/>
    </source>
</evidence>
<accession>A0ABW6JDP0</accession>
<evidence type="ECO:0000313" key="2">
    <source>
        <dbReference type="Proteomes" id="UP001600650"/>
    </source>
</evidence>
<sequence length="95" mass="10788">MTRSERDRRIQSLLRQPCGCTGQCGNRHARGTCGHRPSHLKRHCAAPPDPSAPFDPESELLSWCSVCYNAAVRRGHEAREQQAEQDLLDMQEELF</sequence>
<dbReference type="Proteomes" id="UP001600650">
    <property type="component" value="Unassembled WGS sequence"/>
</dbReference>
<name>A0ABW6JDP0_STRCE</name>
<proteinExistence type="predicted"/>